<proteinExistence type="predicted"/>
<dbReference type="AlphaFoldDB" id="A0A174D9V9"/>
<gene>
    <name evidence="1" type="ORF">ERS852411_01146</name>
</gene>
<name>A0A174D9V9_FLAPL</name>
<reference evidence="1 2" key="1">
    <citation type="submission" date="2015-09" db="EMBL/GenBank/DDBJ databases">
        <authorList>
            <consortium name="Pathogen Informatics"/>
        </authorList>
    </citation>
    <scope>NUCLEOTIDE SEQUENCE [LARGE SCALE GENOMIC DNA]</scope>
    <source>
        <strain evidence="1 2">2789STDY5608854</strain>
    </source>
</reference>
<accession>A0A174D9V9</accession>
<evidence type="ECO:0000313" key="1">
    <source>
        <dbReference type="EMBL" id="CUO20805.1"/>
    </source>
</evidence>
<organism evidence="1 2">
    <name type="scientific">Flavonifractor plautii</name>
    <name type="common">Fusobacterium plautii</name>
    <dbReference type="NCBI Taxonomy" id="292800"/>
    <lineage>
        <taxon>Bacteria</taxon>
        <taxon>Bacillati</taxon>
        <taxon>Bacillota</taxon>
        <taxon>Clostridia</taxon>
        <taxon>Eubacteriales</taxon>
        <taxon>Oscillospiraceae</taxon>
        <taxon>Flavonifractor</taxon>
    </lineage>
</organism>
<sequence>MLSAPSSPVIWMVSGPVDVGDGVVVAAGVSMAGCSGSWFQTISISATSANKKNRYTVVTISCFFIGSLPPE</sequence>
<evidence type="ECO:0000313" key="2">
    <source>
        <dbReference type="Proteomes" id="UP000095746"/>
    </source>
</evidence>
<dbReference type="Proteomes" id="UP000095746">
    <property type="component" value="Unassembled WGS sequence"/>
</dbReference>
<dbReference type="EMBL" id="CYZT01000058">
    <property type="protein sequence ID" value="CUO20805.1"/>
    <property type="molecule type" value="Genomic_DNA"/>
</dbReference>
<protein>
    <submittedName>
        <fullName evidence="1">Uncharacterized protein</fullName>
    </submittedName>
</protein>